<comment type="caution">
    <text evidence="1">The sequence shown here is derived from an EMBL/GenBank/DDBJ whole genome shotgun (WGS) entry which is preliminary data.</text>
</comment>
<dbReference type="PANTHER" id="PTHR33710">
    <property type="entry name" value="BNAC02G09200D PROTEIN"/>
    <property type="match status" value="1"/>
</dbReference>
<name>A0AAN7EC94_QUERU</name>
<sequence length="110" mass="12765">MKVTELHDIPWVLTGDFNEPLIEDDKFGGRPMSVSRSLSLKECLDKCNIIDIGFTGARFTWTNKRPLQTFIQERIDRFSMNPSWCLLFPNSKVVHLTRCHSDHCPILLNM</sequence>
<dbReference type="Gene3D" id="3.60.10.10">
    <property type="entry name" value="Endonuclease/exonuclease/phosphatase"/>
    <property type="match status" value="1"/>
</dbReference>
<dbReference type="EMBL" id="JAXUIC010000010">
    <property type="protein sequence ID" value="KAK4567947.1"/>
    <property type="molecule type" value="Genomic_DNA"/>
</dbReference>
<dbReference type="AlphaFoldDB" id="A0AAN7EC94"/>
<accession>A0AAN7EC94</accession>
<proteinExistence type="predicted"/>
<evidence type="ECO:0000313" key="2">
    <source>
        <dbReference type="Proteomes" id="UP001324115"/>
    </source>
</evidence>
<dbReference type="PANTHER" id="PTHR33710:SF77">
    <property type="entry name" value="DNASE I-LIKE SUPERFAMILY PROTEIN"/>
    <property type="match status" value="1"/>
</dbReference>
<dbReference type="SUPFAM" id="SSF56219">
    <property type="entry name" value="DNase I-like"/>
    <property type="match status" value="1"/>
</dbReference>
<gene>
    <name evidence="1" type="ORF">RGQ29_003636</name>
</gene>
<evidence type="ECO:0008006" key="3">
    <source>
        <dbReference type="Google" id="ProtNLM"/>
    </source>
</evidence>
<reference evidence="1 2" key="1">
    <citation type="journal article" date="2023" name="G3 (Bethesda)">
        <title>A haplotype-resolved chromosome-scale genome for Quercus rubra L. provides insights into the genetics of adaptive traits for red oak species.</title>
        <authorList>
            <person name="Kapoor B."/>
            <person name="Jenkins J."/>
            <person name="Schmutz J."/>
            <person name="Zhebentyayeva T."/>
            <person name="Kuelheim C."/>
            <person name="Coggeshall M."/>
            <person name="Heim C."/>
            <person name="Lasky J.R."/>
            <person name="Leites L."/>
            <person name="Islam-Faridi N."/>
            <person name="Romero-Severson J."/>
            <person name="DeLeo V.L."/>
            <person name="Lucas S.M."/>
            <person name="Lazic D."/>
            <person name="Gailing O."/>
            <person name="Carlson J."/>
            <person name="Staton M."/>
        </authorList>
    </citation>
    <scope>NUCLEOTIDE SEQUENCE [LARGE SCALE GENOMIC DNA]</scope>
    <source>
        <strain evidence="1">Pseudo-F2</strain>
    </source>
</reference>
<organism evidence="1 2">
    <name type="scientific">Quercus rubra</name>
    <name type="common">Northern red oak</name>
    <name type="synonym">Quercus borealis</name>
    <dbReference type="NCBI Taxonomy" id="3512"/>
    <lineage>
        <taxon>Eukaryota</taxon>
        <taxon>Viridiplantae</taxon>
        <taxon>Streptophyta</taxon>
        <taxon>Embryophyta</taxon>
        <taxon>Tracheophyta</taxon>
        <taxon>Spermatophyta</taxon>
        <taxon>Magnoliopsida</taxon>
        <taxon>eudicotyledons</taxon>
        <taxon>Gunneridae</taxon>
        <taxon>Pentapetalae</taxon>
        <taxon>rosids</taxon>
        <taxon>fabids</taxon>
        <taxon>Fagales</taxon>
        <taxon>Fagaceae</taxon>
        <taxon>Quercus</taxon>
    </lineage>
</organism>
<keyword evidence="2" id="KW-1185">Reference proteome</keyword>
<dbReference type="InterPro" id="IPR036691">
    <property type="entry name" value="Endo/exonu/phosph_ase_sf"/>
</dbReference>
<dbReference type="Proteomes" id="UP001324115">
    <property type="component" value="Unassembled WGS sequence"/>
</dbReference>
<evidence type="ECO:0000313" key="1">
    <source>
        <dbReference type="EMBL" id="KAK4567947.1"/>
    </source>
</evidence>
<protein>
    <recommendedName>
        <fullName evidence="3">RNA-directed DNA polymerase, eukaryota, Reverse transcriptase zinc-binding domain protein</fullName>
    </recommendedName>
</protein>